<name>A0ABV5NQW3_9ACTN</name>
<reference evidence="1 2" key="1">
    <citation type="submission" date="2024-09" db="EMBL/GenBank/DDBJ databases">
        <authorList>
            <person name="Sun Q."/>
            <person name="Mori K."/>
        </authorList>
    </citation>
    <scope>NUCLEOTIDE SEQUENCE [LARGE SCALE GENOMIC DNA]</scope>
    <source>
        <strain evidence="1 2">JCM 3324</strain>
    </source>
</reference>
<proteinExistence type="predicted"/>
<dbReference type="Proteomes" id="UP001589568">
    <property type="component" value="Unassembled WGS sequence"/>
</dbReference>
<dbReference type="RefSeq" id="WP_345386684.1">
    <property type="nucleotide sequence ID" value="NZ_BAAAXS010000001.1"/>
</dbReference>
<evidence type="ECO:0000313" key="1">
    <source>
        <dbReference type="EMBL" id="MFB9472622.1"/>
    </source>
</evidence>
<protein>
    <submittedName>
        <fullName evidence="1">Uncharacterized protein</fullName>
    </submittedName>
</protein>
<evidence type="ECO:0000313" key="2">
    <source>
        <dbReference type="Proteomes" id="UP001589568"/>
    </source>
</evidence>
<accession>A0ABV5NQW3</accession>
<dbReference type="EMBL" id="JBHMCF010000029">
    <property type="protein sequence ID" value="MFB9472622.1"/>
    <property type="molecule type" value="Genomic_DNA"/>
</dbReference>
<keyword evidence="2" id="KW-1185">Reference proteome</keyword>
<organism evidence="1 2">
    <name type="scientific">Nonomuraea salmonea</name>
    <dbReference type="NCBI Taxonomy" id="46181"/>
    <lineage>
        <taxon>Bacteria</taxon>
        <taxon>Bacillati</taxon>
        <taxon>Actinomycetota</taxon>
        <taxon>Actinomycetes</taxon>
        <taxon>Streptosporangiales</taxon>
        <taxon>Streptosporangiaceae</taxon>
        <taxon>Nonomuraea</taxon>
    </lineage>
</organism>
<gene>
    <name evidence="1" type="ORF">ACFFR3_24230</name>
</gene>
<sequence>MNGQDGEGEFLYELHAEVDLELIEVAASHPEQEERLPIEEWLFDPADAERAAVGLRGVRDAVEVLEDLLLQDESPDDAA</sequence>
<comment type="caution">
    <text evidence="1">The sequence shown here is derived from an EMBL/GenBank/DDBJ whole genome shotgun (WGS) entry which is preliminary data.</text>
</comment>